<dbReference type="Pfam" id="PF00072">
    <property type="entry name" value="Response_reg"/>
    <property type="match status" value="1"/>
</dbReference>
<evidence type="ECO:0000256" key="4">
    <source>
        <dbReference type="ARBA" id="ARBA00023125"/>
    </source>
</evidence>
<keyword evidence="11" id="KW-1185">Reference proteome</keyword>
<dbReference type="Proteomes" id="UP000251213">
    <property type="component" value="Unassembled WGS sequence"/>
</dbReference>
<dbReference type="InterPro" id="IPR036388">
    <property type="entry name" value="WH-like_DNA-bd_sf"/>
</dbReference>
<proteinExistence type="predicted"/>
<evidence type="ECO:0000256" key="7">
    <source>
        <dbReference type="PROSITE-ProRule" id="PRU01091"/>
    </source>
</evidence>
<organism evidence="10 11">
    <name type="scientific">Thermoflavimicrobium daqui</name>
    <dbReference type="NCBI Taxonomy" id="2137476"/>
    <lineage>
        <taxon>Bacteria</taxon>
        <taxon>Bacillati</taxon>
        <taxon>Bacillota</taxon>
        <taxon>Bacilli</taxon>
        <taxon>Bacillales</taxon>
        <taxon>Thermoactinomycetaceae</taxon>
        <taxon>Thermoflavimicrobium</taxon>
    </lineage>
</organism>
<evidence type="ECO:0000313" key="10">
    <source>
        <dbReference type="EMBL" id="RAL24326.1"/>
    </source>
</evidence>
<dbReference type="SMART" id="SM00862">
    <property type="entry name" value="Trans_reg_C"/>
    <property type="match status" value="1"/>
</dbReference>
<evidence type="ECO:0000256" key="2">
    <source>
        <dbReference type="ARBA" id="ARBA00023012"/>
    </source>
</evidence>
<dbReference type="GO" id="GO:0005829">
    <property type="term" value="C:cytosol"/>
    <property type="evidence" value="ECO:0007669"/>
    <property type="project" value="TreeGrafter"/>
</dbReference>
<dbReference type="InterPro" id="IPR039420">
    <property type="entry name" value="WalR-like"/>
</dbReference>
<dbReference type="PANTHER" id="PTHR48111:SF4">
    <property type="entry name" value="DNA-BINDING DUAL TRANSCRIPTIONAL REGULATOR OMPR"/>
    <property type="match status" value="1"/>
</dbReference>
<dbReference type="InterPro" id="IPR001867">
    <property type="entry name" value="OmpR/PhoB-type_DNA-bd"/>
</dbReference>
<keyword evidence="1 6" id="KW-0597">Phosphoprotein</keyword>
<dbReference type="CDD" id="cd00383">
    <property type="entry name" value="trans_reg_C"/>
    <property type="match status" value="1"/>
</dbReference>
<keyword evidence="3" id="KW-0805">Transcription regulation</keyword>
<dbReference type="PROSITE" id="PS51755">
    <property type="entry name" value="OMPR_PHOB"/>
    <property type="match status" value="1"/>
</dbReference>
<dbReference type="InterPro" id="IPR016032">
    <property type="entry name" value="Sig_transdc_resp-reg_C-effctor"/>
</dbReference>
<feature type="domain" description="OmpR/PhoB-type" evidence="9">
    <location>
        <begin position="130"/>
        <end position="229"/>
    </location>
</feature>
<evidence type="ECO:0000256" key="6">
    <source>
        <dbReference type="PROSITE-ProRule" id="PRU00169"/>
    </source>
</evidence>
<evidence type="ECO:0000256" key="3">
    <source>
        <dbReference type="ARBA" id="ARBA00023015"/>
    </source>
</evidence>
<dbReference type="PANTHER" id="PTHR48111">
    <property type="entry name" value="REGULATOR OF RPOS"/>
    <property type="match status" value="1"/>
</dbReference>
<feature type="modified residue" description="4-aspartylphosphate" evidence="6">
    <location>
        <position position="54"/>
    </location>
</feature>
<gene>
    <name evidence="10" type="ORF">DL897_08325</name>
</gene>
<dbReference type="SUPFAM" id="SSF52172">
    <property type="entry name" value="CheY-like"/>
    <property type="match status" value="1"/>
</dbReference>
<dbReference type="SMART" id="SM00448">
    <property type="entry name" value="REC"/>
    <property type="match status" value="1"/>
</dbReference>
<reference evidence="10 11" key="2">
    <citation type="submission" date="2018-06" db="EMBL/GenBank/DDBJ databases">
        <authorList>
            <person name="Zhirakovskaya E."/>
        </authorList>
    </citation>
    <scope>NUCLEOTIDE SEQUENCE [LARGE SCALE GENOMIC DNA]</scope>
    <source>
        <strain evidence="10 11">FBKL4.011</strain>
    </source>
</reference>
<evidence type="ECO:0000256" key="5">
    <source>
        <dbReference type="ARBA" id="ARBA00023163"/>
    </source>
</evidence>
<keyword evidence="4 7" id="KW-0238">DNA-binding</keyword>
<protein>
    <submittedName>
        <fullName evidence="10">DNA-binding response regulator</fullName>
    </submittedName>
</protein>
<dbReference type="Pfam" id="PF00486">
    <property type="entry name" value="Trans_reg_C"/>
    <property type="match status" value="1"/>
</dbReference>
<reference evidence="10 11" key="1">
    <citation type="submission" date="2018-06" db="EMBL/GenBank/DDBJ databases">
        <title>Thermoflavimicrobium daqus sp. nov., a thermophilic microbe isolated from Moutai-flavour Daqu.</title>
        <authorList>
            <person name="Wang X."/>
            <person name="Zhou H."/>
        </authorList>
    </citation>
    <scope>NUCLEOTIDE SEQUENCE [LARGE SCALE GENOMIC DNA]</scope>
    <source>
        <strain evidence="10 11">FBKL4.011</strain>
    </source>
</reference>
<dbReference type="Gene3D" id="1.10.10.10">
    <property type="entry name" value="Winged helix-like DNA-binding domain superfamily/Winged helix DNA-binding domain"/>
    <property type="match status" value="1"/>
</dbReference>
<dbReference type="CDD" id="cd17574">
    <property type="entry name" value="REC_OmpR"/>
    <property type="match status" value="1"/>
</dbReference>
<keyword evidence="5" id="KW-0804">Transcription</keyword>
<feature type="DNA-binding region" description="OmpR/PhoB-type" evidence="7">
    <location>
        <begin position="130"/>
        <end position="229"/>
    </location>
</feature>
<name>A0A364K4Q1_9BACL</name>
<dbReference type="GO" id="GO:0000156">
    <property type="term" value="F:phosphorelay response regulator activity"/>
    <property type="evidence" value="ECO:0007669"/>
    <property type="project" value="TreeGrafter"/>
</dbReference>
<dbReference type="OrthoDB" id="9802426at2"/>
<keyword evidence="2" id="KW-0902">Two-component regulatory system</keyword>
<dbReference type="RefSeq" id="WP_113658696.1">
    <property type="nucleotide sequence ID" value="NZ_KZ845666.1"/>
</dbReference>
<dbReference type="InterPro" id="IPR001789">
    <property type="entry name" value="Sig_transdc_resp-reg_receiver"/>
</dbReference>
<dbReference type="GO" id="GO:0032993">
    <property type="term" value="C:protein-DNA complex"/>
    <property type="evidence" value="ECO:0007669"/>
    <property type="project" value="TreeGrafter"/>
</dbReference>
<dbReference type="Gene3D" id="3.40.50.2300">
    <property type="match status" value="1"/>
</dbReference>
<dbReference type="AlphaFoldDB" id="A0A364K4Q1"/>
<dbReference type="InterPro" id="IPR011006">
    <property type="entry name" value="CheY-like_superfamily"/>
</dbReference>
<dbReference type="Gene3D" id="6.10.250.690">
    <property type="match status" value="1"/>
</dbReference>
<dbReference type="SUPFAM" id="SSF46894">
    <property type="entry name" value="C-terminal effector domain of the bipartite response regulators"/>
    <property type="match status" value="1"/>
</dbReference>
<evidence type="ECO:0000256" key="1">
    <source>
        <dbReference type="ARBA" id="ARBA00022553"/>
    </source>
</evidence>
<evidence type="ECO:0000313" key="11">
    <source>
        <dbReference type="Proteomes" id="UP000251213"/>
    </source>
</evidence>
<comment type="caution">
    <text evidence="10">The sequence shown here is derived from an EMBL/GenBank/DDBJ whole genome shotgun (WGS) entry which is preliminary data.</text>
</comment>
<accession>A0A364K4Q1</accession>
<dbReference type="PROSITE" id="PS50110">
    <property type="entry name" value="RESPONSE_REGULATORY"/>
    <property type="match status" value="1"/>
</dbReference>
<dbReference type="EMBL" id="QJKK01000004">
    <property type="protein sequence ID" value="RAL24326.1"/>
    <property type="molecule type" value="Genomic_DNA"/>
</dbReference>
<sequence length="231" mass="26733">MGKNILIVDDEQKILDAVSNYLIKEGFYTQTMTSGEKAIDYVSKGNIVDLILLDWMMPGKNRLETCREIRQISDVPIIFLTAKTEEFDKLFGLELGADDYITKPFSMRELVARIRVILRRVERMSTKVEEELIRFQGLVLSPQQHKAWLEEKELVLTQTEFKVLLILATHPGRVYSRSQLVEMALGAEYLGYERSIDTHIYNLRKKMKEISPYFIGIRTVFGIGYTLGEDQ</sequence>
<feature type="domain" description="Response regulatory" evidence="8">
    <location>
        <begin position="4"/>
        <end position="118"/>
    </location>
</feature>
<dbReference type="FunFam" id="3.40.50.2300:FF:000001">
    <property type="entry name" value="DNA-binding response regulator PhoB"/>
    <property type="match status" value="1"/>
</dbReference>
<evidence type="ECO:0000259" key="8">
    <source>
        <dbReference type="PROSITE" id="PS50110"/>
    </source>
</evidence>
<dbReference type="GO" id="GO:0006355">
    <property type="term" value="P:regulation of DNA-templated transcription"/>
    <property type="evidence" value="ECO:0007669"/>
    <property type="project" value="InterPro"/>
</dbReference>
<evidence type="ECO:0000259" key="9">
    <source>
        <dbReference type="PROSITE" id="PS51755"/>
    </source>
</evidence>
<dbReference type="GO" id="GO:0000976">
    <property type="term" value="F:transcription cis-regulatory region binding"/>
    <property type="evidence" value="ECO:0007669"/>
    <property type="project" value="TreeGrafter"/>
</dbReference>